<dbReference type="STRING" id="1307763.L21SP4_00828"/>
<dbReference type="KEGG" id="vbl:L21SP4_00828"/>
<dbReference type="Proteomes" id="UP000035268">
    <property type="component" value="Chromosome"/>
</dbReference>
<dbReference type="InterPro" id="IPR004408">
    <property type="entry name" value="Biotin_CoA_COase_ligase"/>
</dbReference>
<evidence type="ECO:0000256" key="2">
    <source>
        <dbReference type="SAM" id="MobiDB-lite"/>
    </source>
</evidence>
<dbReference type="OrthoDB" id="9807064at2"/>
<organism evidence="4 5">
    <name type="scientific">Kiritimatiella glycovorans</name>
    <dbReference type="NCBI Taxonomy" id="1307763"/>
    <lineage>
        <taxon>Bacteria</taxon>
        <taxon>Pseudomonadati</taxon>
        <taxon>Kiritimatiellota</taxon>
        <taxon>Kiritimatiellia</taxon>
        <taxon>Kiritimatiellales</taxon>
        <taxon>Kiritimatiellaceae</taxon>
        <taxon>Kiritimatiella</taxon>
    </lineage>
</organism>
<evidence type="ECO:0000256" key="1">
    <source>
        <dbReference type="ARBA" id="ARBA00022598"/>
    </source>
</evidence>
<dbReference type="InterPro" id="IPR004143">
    <property type="entry name" value="BPL_LPL_catalytic"/>
</dbReference>
<dbReference type="GO" id="GO:0004077">
    <property type="term" value="F:biotin--[biotin carboxyl-carrier protein] ligase activity"/>
    <property type="evidence" value="ECO:0007669"/>
    <property type="project" value="InterPro"/>
</dbReference>
<dbReference type="PATRIC" id="fig|1609981.3.peg.863"/>
<accession>A0A0G3EC62</accession>
<dbReference type="SUPFAM" id="SSF55681">
    <property type="entry name" value="Class II aaRS and biotin synthetases"/>
    <property type="match status" value="1"/>
</dbReference>
<evidence type="ECO:0000313" key="4">
    <source>
        <dbReference type="EMBL" id="AKJ64091.1"/>
    </source>
</evidence>
<sequence length="276" mass="29588">MGWTVEWIPRVDSTNRELRRRVARGRGVGDRTVLAAREQTAGRGRHDRVWHAVPGRDLTCSLFVRTKAPPTRMPSLGMAAAAGVARFVEDLGVEAGLKWPNDVLARGHKLAGLLTVSAGGAAGGAVIGLGLNVNMTRAGAEAIDQPATSLRIELGREIPVEPLLDDLLRTAGPEIDRWRERGFNAVRATWERLGQPPGASLCRLDSGAGETGTFAGFGADGQLLLRDGDRLREVWSGEWGEPTDAGFARNPGGWKSSGQRSDDSRKGRDPRSGKSS</sequence>
<feature type="domain" description="BPL/LPL catalytic" evidence="3">
    <location>
        <begin position="1"/>
        <end position="179"/>
    </location>
</feature>
<evidence type="ECO:0000259" key="3">
    <source>
        <dbReference type="PROSITE" id="PS51733"/>
    </source>
</evidence>
<keyword evidence="1" id="KW-0436">Ligase</keyword>
<dbReference type="AlphaFoldDB" id="A0A0G3EC62"/>
<dbReference type="Pfam" id="PF03099">
    <property type="entry name" value="BPL_LplA_LipB"/>
    <property type="match status" value="1"/>
</dbReference>
<dbReference type="PANTHER" id="PTHR12835">
    <property type="entry name" value="BIOTIN PROTEIN LIGASE"/>
    <property type="match status" value="1"/>
</dbReference>
<feature type="compositionally biased region" description="Basic and acidic residues" evidence="2">
    <location>
        <begin position="260"/>
        <end position="276"/>
    </location>
</feature>
<dbReference type="CDD" id="cd16442">
    <property type="entry name" value="BPL"/>
    <property type="match status" value="1"/>
</dbReference>
<dbReference type="PANTHER" id="PTHR12835:SF5">
    <property type="entry name" value="BIOTIN--PROTEIN LIGASE"/>
    <property type="match status" value="1"/>
</dbReference>
<dbReference type="PROSITE" id="PS51733">
    <property type="entry name" value="BPL_LPL_CATALYTIC"/>
    <property type="match status" value="1"/>
</dbReference>
<name>A0A0G3EC62_9BACT</name>
<dbReference type="NCBIfam" id="TIGR00121">
    <property type="entry name" value="birA_ligase"/>
    <property type="match status" value="1"/>
</dbReference>
<dbReference type="RefSeq" id="WP_052881457.1">
    <property type="nucleotide sequence ID" value="NZ_CP010904.1"/>
</dbReference>
<reference evidence="4 5" key="2">
    <citation type="journal article" date="2016" name="ISME J.">
        <title>Characterization of the first cultured representative of Verrucomicrobia subdivision 5 indicates the proposal of a novel phylum.</title>
        <authorList>
            <person name="Spring S."/>
            <person name="Bunk B."/>
            <person name="Sproer C."/>
            <person name="Schumann P."/>
            <person name="Rohde M."/>
            <person name="Tindall B.J."/>
            <person name="Klenk H.P."/>
        </authorList>
    </citation>
    <scope>NUCLEOTIDE SEQUENCE [LARGE SCALE GENOMIC DNA]</scope>
    <source>
        <strain evidence="4 5">L21-Fru-AB</strain>
    </source>
</reference>
<gene>
    <name evidence="4" type="primary">birA</name>
    <name evidence="4" type="ORF">L21SP4_00828</name>
</gene>
<evidence type="ECO:0000313" key="5">
    <source>
        <dbReference type="Proteomes" id="UP000035268"/>
    </source>
</evidence>
<dbReference type="Gene3D" id="3.30.930.10">
    <property type="entry name" value="Bira Bifunctional Protein, Domain 2"/>
    <property type="match status" value="1"/>
</dbReference>
<dbReference type="InterPro" id="IPR045864">
    <property type="entry name" value="aa-tRNA-synth_II/BPL/LPL"/>
</dbReference>
<dbReference type="EMBL" id="CP010904">
    <property type="protein sequence ID" value="AKJ64091.1"/>
    <property type="molecule type" value="Genomic_DNA"/>
</dbReference>
<feature type="region of interest" description="Disordered" evidence="2">
    <location>
        <begin position="237"/>
        <end position="276"/>
    </location>
</feature>
<keyword evidence="5" id="KW-1185">Reference proteome</keyword>
<proteinExistence type="predicted"/>
<protein>
    <submittedName>
        <fullName evidence="4">Bifunctional protein BirA</fullName>
    </submittedName>
</protein>
<reference evidence="5" key="1">
    <citation type="submission" date="2015-02" db="EMBL/GenBank/DDBJ databases">
        <title>Description and complete genome sequence of the first cultured representative of the subdivision 5 of the Verrucomicrobia phylum.</title>
        <authorList>
            <person name="Spring S."/>
            <person name="Bunk B."/>
            <person name="Sproer C."/>
            <person name="Klenk H.-P."/>
        </authorList>
    </citation>
    <scope>NUCLEOTIDE SEQUENCE [LARGE SCALE GENOMIC DNA]</scope>
    <source>
        <strain evidence="5">L21-Fru-AB</strain>
    </source>
</reference>
<dbReference type="GO" id="GO:0005737">
    <property type="term" value="C:cytoplasm"/>
    <property type="evidence" value="ECO:0007669"/>
    <property type="project" value="TreeGrafter"/>
</dbReference>